<dbReference type="InterPro" id="IPR008964">
    <property type="entry name" value="Invasin/intimin_cell_adhesion"/>
</dbReference>
<sequence length="996" mass="107902">MKKIILFFTLFSLNYIQAQALLVKDIQAGSTSSMPTYTENRVDINGNLLFTVYNSTTDDYHLWNTDGTESGTKLMKPFVDYQGFPAHAFTYSSTFDRVFFGAIESCTGFRQRMFSTDGTITNTNLLSGNFSFVKEITNFNNNIYYYASTLSGLELAYFDGTSQNIIDVNPGTTSSFPRNLKAIGNKLYFAAEANTNEGIELCMSDGTATGTIRLKNININGDTNNFISKHSLPQDFIGYNNKVYFTADNAINGRELWVTDGTETNTKMITDMHPGANDSFYVAPNFTVYKNELYFTGFTPATGVELYKMNANETITNVLDINPGGANHSYPKDLFVFDGKLFFSADDGTNGYELWYTQNTGATSKSTNAITTALFKNINTIATESSNPTNFIAFDGKMYFTADNGTNGIELWESDGSVGGTKLKQDINPTGDSNPRDFIVSNNLLYFSADDGTNGDELWKFSNNFIIGSLSPNDDAIDMALSGENLKITLNKEIVKGTGNIIIYKSSDDSVFETINVNSSNVTINSNTAVINPTLNFSAAEDYYVFIDNGALKDGRNNSFTGIADKTIWNFKTAGVQNQTITFNTLPNKIFGDADFQLTATTSSNLSVSYTSSNTNVVTISGNTVTIIGAGSTIITASQSGDANFSAAPNVTQTLTINKANQTISFGQLPDRTFGDADFQLTATSNSNLPVTYLSSNTNVATLNGNIVTIVGAGSTNITASQSGNTNYSTAQDVTETLTVKKGIRNVTINPIPTKTFGDPNFFINSSVDGIPQNDNTVYHYYAGNSNISIDINTGEVSINGTGTFGFTVDYIETANYLANQANGSFIVQKADQSITFNILPDKAVGDADFSLTATSSANLPITYSSSDTNVATVNGNIVSIVAMGNTTITASQNGNTNYNAAVDVTQNLTVTATASTKDFESIGVKLYPNPTSGLFSLIHTTDINSIIIYNTLGQKIKEFINPKESVFIIRELKKGIYMIKIKNEKGTATSKIIKI</sequence>
<protein>
    <recommendedName>
        <fullName evidence="3">Secretion system C-terminal sorting domain-containing protein</fullName>
    </recommendedName>
</protein>
<evidence type="ECO:0000313" key="5">
    <source>
        <dbReference type="Proteomes" id="UP000238882"/>
    </source>
</evidence>
<keyword evidence="5" id="KW-1185">Reference proteome</keyword>
<feature type="signal peptide" evidence="2">
    <location>
        <begin position="1"/>
        <end position="20"/>
    </location>
</feature>
<dbReference type="Pfam" id="PF18962">
    <property type="entry name" value="Por_Secre_tail"/>
    <property type="match status" value="1"/>
</dbReference>
<dbReference type="OrthoDB" id="1489153at2"/>
<evidence type="ECO:0000256" key="2">
    <source>
        <dbReference type="SAM" id="SignalP"/>
    </source>
</evidence>
<proteinExistence type="predicted"/>
<dbReference type="SUPFAM" id="SSF63825">
    <property type="entry name" value="YWTD domain"/>
    <property type="match status" value="1"/>
</dbReference>
<dbReference type="RefSeq" id="WP_105015141.1">
    <property type="nucleotide sequence ID" value="NZ_MSCN01000001.1"/>
</dbReference>
<feature type="domain" description="Secretion system C-terminal sorting" evidence="3">
    <location>
        <begin position="927"/>
        <end position="994"/>
    </location>
</feature>
<evidence type="ECO:0000259" key="3">
    <source>
        <dbReference type="Pfam" id="PF18962"/>
    </source>
</evidence>
<name>A0A2S7WLU9_9FLAO</name>
<comment type="caution">
    <text evidence="4">The sequence shown here is derived from an EMBL/GenBank/DDBJ whole genome shotgun (WGS) entry which is preliminary data.</text>
</comment>
<evidence type="ECO:0000256" key="1">
    <source>
        <dbReference type="ARBA" id="ARBA00022729"/>
    </source>
</evidence>
<reference evidence="4 5" key="1">
    <citation type="submission" date="2016-12" db="EMBL/GenBank/DDBJ databases">
        <title>Trade-off between light-utilization and light-protection in marine flavobacteria.</title>
        <authorList>
            <person name="Kumagai Y."/>
            <person name="Yoshizawa S."/>
            <person name="Kogure K."/>
            <person name="Iwasaki W."/>
        </authorList>
    </citation>
    <scope>NUCLEOTIDE SEQUENCE [LARGE SCALE GENOMIC DNA]</scope>
    <source>
        <strain evidence="4 5">NBRC 108759</strain>
    </source>
</reference>
<keyword evidence="1 2" id="KW-0732">Signal</keyword>
<dbReference type="EMBL" id="MSCN01000001">
    <property type="protein sequence ID" value="PQJ78549.1"/>
    <property type="molecule type" value="Genomic_DNA"/>
</dbReference>
<dbReference type="Proteomes" id="UP000238882">
    <property type="component" value="Unassembled WGS sequence"/>
</dbReference>
<feature type="chain" id="PRO_5015645923" description="Secretion system C-terminal sorting domain-containing protein" evidence="2">
    <location>
        <begin position="21"/>
        <end position="996"/>
    </location>
</feature>
<dbReference type="InterPro" id="IPR026444">
    <property type="entry name" value="Secre_tail"/>
</dbReference>
<dbReference type="SUPFAM" id="SSF49373">
    <property type="entry name" value="Invasin/intimin cell-adhesion fragments"/>
    <property type="match status" value="3"/>
</dbReference>
<dbReference type="Gene3D" id="2.60.40.1080">
    <property type="match status" value="3"/>
</dbReference>
<gene>
    <name evidence="4" type="ORF">BTO18_04820</name>
</gene>
<organism evidence="4 5">
    <name type="scientific">Polaribacter porphyrae</name>
    <dbReference type="NCBI Taxonomy" id="1137780"/>
    <lineage>
        <taxon>Bacteria</taxon>
        <taxon>Pseudomonadati</taxon>
        <taxon>Bacteroidota</taxon>
        <taxon>Flavobacteriia</taxon>
        <taxon>Flavobacteriales</taxon>
        <taxon>Flavobacteriaceae</taxon>
    </lineage>
</organism>
<evidence type="ECO:0000313" key="4">
    <source>
        <dbReference type="EMBL" id="PQJ78549.1"/>
    </source>
</evidence>
<accession>A0A2S7WLU9</accession>
<dbReference type="NCBIfam" id="TIGR04183">
    <property type="entry name" value="Por_Secre_tail"/>
    <property type="match status" value="1"/>
</dbReference>
<dbReference type="AlphaFoldDB" id="A0A2S7WLU9"/>